<feature type="domain" description="Exocyst complex component Sec10-like alpha-helical bundle" evidence="5">
    <location>
        <begin position="323"/>
        <end position="651"/>
    </location>
</feature>
<evidence type="ECO:0000313" key="8">
    <source>
        <dbReference type="Proteomes" id="UP000264353"/>
    </source>
</evidence>
<evidence type="ECO:0000256" key="2">
    <source>
        <dbReference type="ARBA" id="ARBA00022448"/>
    </source>
</evidence>
<dbReference type="AlphaFoldDB" id="A0A397ZY60"/>
<dbReference type="Pfam" id="PF07393">
    <property type="entry name" value="Sec10_HB"/>
    <property type="match status" value="2"/>
</dbReference>
<dbReference type="InterPro" id="IPR009976">
    <property type="entry name" value="Sec10-like"/>
</dbReference>
<reference evidence="7 8" key="1">
    <citation type="submission" date="2018-06" db="EMBL/GenBank/DDBJ databases">
        <title>WGS assembly of Brassica rapa FPsc.</title>
        <authorList>
            <person name="Bowman J."/>
            <person name="Kohchi T."/>
            <person name="Yamato K."/>
            <person name="Jenkins J."/>
            <person name="Shu S."/>
            <person name="Ishizaki K."/>
            <person name="Yamaoka S."/>
            <person name="Nishihama R."/>
            <person name="Nakamura Y."/>
            <person name="Berger F."/>
            <person name="Adam C."/>
            <person name="Aki S."/>
            <person name="Althoff F."/>
            <person name="Araki T."/>
            <person name="Arteaga-Vazquez M."/>
            <person name="Balasubrmanian S."/>
            <person name="Bauer D."/>
            <person name="Boehm C."/>
            <person name="Briginshaw L."/>
            <person name="Caballero-Perez J."/>
            <person name="Catarino B."/>
            <person name="Chen F."/>
            <person name="Chiyoda S."/>
            <person name="Chovatia M."/>
            <person name="Davies K."/>
            <person name="Delmans M."/>
            <person name="Demura T."/>
            <person name="Dierschke T."/>
            <person name="Dolan L."/>
            <person name="Dorantes-Acosta A."/>
            <person name="Eklund D."/>
            <person name="Florent S."/>
            <person name="Flores-Sandoval E."/>
            <person name="Fujiyama A."/>
            <person name="Fukuzawa H."/>
            <person name="Galik B."/>
            <person name="Grimanelli D."/>
            <person name="Grimwood J."/>
            <person name="Grossniklaus U."/>
            <person name="Hamada T."/>
            <person name="Haseloff J."/>
            <person name="Hetherington A."/>
            <person name="Higo A."/>
            <person name="Hirakawa Y."/>
            <person name="Hundley H."/>
            <person name="Ikeda Y."/>
            <person name="Inoue K."/>
            <person name="Inoue S."/>
            <person name="Ishida S."/>
            <person name="Jia Q."/>
            <person name="Kakita M."/>
            <person name="Kanazawa T."/>
            <person name="Kawai Y."/>
            <person name="Kawashima T."/>
            <person name="Kennedy M."/>
            <person name="Kinose K."/>
            <person name="Kinoshita T."/>
            <person name="Kohara Y."/>
            <person name="Koide E."/>
            <person name="Komatsu K."/>
            <person name="Kopischke S."/>
            <person name="Kubo M."/>
            <person name="Kyozuka J."/>
            <person name="Lagercrantz U."/>
            <person name="Lin S."/>
            <person name="Lindquist E."/>
            <person name="Lipzen A."/>
            <person name="Lu C."/>
            <person name="Luna E."/>
            <person name="Martienssen R."/>
            <person name="Minamino N."/>
            <person name="Mizutani M."/>
            <person name="Mizutani M."/>
            <person name="Mochizuki N."/>
            <person name="Monte I."/>
            <person name="Mosher R."/>
            <person name="Nagasaki H."/>
            <person name="Nakagami H."/>
            <person name="Naramoto S."/>
            <person name="Nishitani K."/>
            <person name="Ohtani M."/>
            <person name="Okamoto T."/>
            <person name="Okumura M."/>
            <person name="Phillips J."/>
            <person name="Pollak B."/>
            <person name="Reinders A."/>
            <person name="Roevekamp M."/>
            <person name="Sano R."/>
            <person name="Sawa S."/>
            <person name="Schmid M."/>
            <person name="Shirakawa M."/>
            <person name="Solano R."/>
            <person name="Spunde A."/>
            <person name="Suetsugu N."/>
            <person name="Sugano S."/>
            <person name="Sugiyama A."/>
            <person name="Sun R."/>
            <person name="Suzuki Y."/>
            <person name="Takenaka M."/>
            <person name="Takezawa D."/>
            <person name="Tomogane H."/>
            <person name="Tsuzuki M."/>
            <person name="Ueda T."/>
            <person name="Umeda M."/>
            <person name="Ward J."/>
            <person name="Watanabe Y."/>
            <person name="Yazaki K."/>
            <person name="Yokoyama R."/>
            <person name="Yoshitake Y."/>
            <person name="Yotsui I."/>
            <person name="Zachgo S."/>
            <person name="Schmutz J."/>
        </authorList>
    </citation>
    <scope>NUCLEOTIDE SEQUENCE [LARGE SCALE GENOMIC DNA]</scope>
    <source>
        <strain evidence="8">cv. B-3</strain>
    </source>
</reference>
<dbReference type="Proteomes" id="UP000264353">
    <property type="component" value="Chromosome A3"/>
</dbReference>
<dbReference type="Pfam" id="PF20667">
    <property type="entry name" value="Sec10_N"/>
    <property type="match status" value="1"/>
</dbReference>
<evidence type="ECO:0000256" key="3">
    <source>
        <dbReference type="ARBA" id="ARBA00022483"/>
    </source>
</evidence>
<feature type="domain" description="Exocyst complex component Sec10-like alpha-helical bundle" evidence="5">
    <location>
        <begin position="214"/>
        <end position="312"/>
    </location>
</feature>
<evidence type="ECO:0000256" key="4">
    <source>
        <dbReference type="ARBA" id="ARBA00023054"/>
    </source>
</evidence>
<dbReference type="Gene3D" id="1.20.58.1970">
    <property type="match status" value="1"/>
</dbReference>
<proteinExistence type="inferred from homology"/>
<keyword evidence="2" id="KW-0813">Transport</keyword>
<evidence type="ECO:0000259" key="5">
    <source>
        <dbReference type="Pfam" id="PF07393"/>
    </source>
</evidence>
<organism evidence="7 8">
    <name type="scientific">Brassica campestris</name>
    <name type="common">Field mustard</name>
    <dbReference type="NCBI Taxonomy" id="3711"/>
    <lineage>
        <taxon>Eukaryota</taxon>
        <taxon>Viridiplantae</taxon>
        <taxon>Streptophyta</taxon>
        <taxon>Embryophyta</taxon>
        <taxon>Tracheophyta</taxon>
        <taxon>Spermatophyta</taxon>
        <taxon>Magnoliopsida</taxon>
        <taxon>eudicotyledons</taxon>
        <taxon>Gunneridae</taxon>
        <taxon>Pentapetalae</taxon>
        <taxon>rosids</taxon>
        <taxon>malvids</taxon>
        <taxon>Brassicales</taxon>
        <taxon>Brassicaceae</taxon>
        <taxon>Brassiceae</taxon>
        <taxon>Brassica</taxon>
    </lineage>
</organism>
<dbReference type="EMBL" id="CM010630">
    <property type="protein sequence ID" value="RID68360.1"/>
    <property type="molecule type" value="Genomic_DNA"/>
</dbReference>
<comment type="similarity">
    <text evidence="1">Belongs to the SEC10 family.</text>
</comment>
<evidence type="ECO:0008006" key="9">
    <source>
        <dbReference type="Google" id="ProtNLM"/>
    </source>
</evidence>
<dbReference type="GO" id="GO:0006887">
    <property type="term" value="P:exocytosis"/>
    <property type="evidence" value="ECO:0007669"/>
    <property type="project" value="UniProtKB-KW"/>
</dbReference>
<dbReference type="GO" id="GO:0005737">
    <property type="term" value="C:cytoplasm"/>
    <property type="evidence" value="ECO:0007669"/>
    <property type="project" value="InterPro"/>
</dbReference>
<gene>
    <name evidence="7" type="ORF">BRARA_C00522</name>
</gene>
<evidence type="ECO:0000256" key="1">
    <source>
        <dbReference type="ARBA" id="ARBA00006572"/>
    </source>
</evidence>
<dbReference type="InterPro" id="IPR048625">
    <property type="entry name" value="Sec10_N"/>
</dbReference>
<name>A0A397ZY60_BRACM</name>
<dbReference type="PANTHER" id="PTHR12100">
    <property type="entry name" value="SEC10"/>
    <property type="match status" value="1"/>
</dbReference>
<accession>A0A397ZY60</accession>
<keyword evidence="3" id="KW-0268">Exocytosis</keyword>
<evidence type="ECO:0000313" key="7">
    <source>
        <dbReference type="EMBL" id="RID68360.1"/>
    </source>
</evidence>
<evidence type="ECO:0000259" key="6">
    <source>
        <dbReference type="Pfam" id="PF20667"/>
    </source>
</evidence>
<feature type="domain" description="Exocyst complex component Sec10 N-terminal" evidence="6">
    <location>
        <begin position="92"/>
        <end position="208"/>
    </location>
</feature>
<keyword evidence="4" id="KW-0175">Coiled coil</keyword>
<protein>
    <recommendedName>
        <fullName evidence="9">Exocyst complex component Sec10</fullName>
    </recommendedName>
</protein>
<dbReference type="PANTHER" id="PTHR12100:SF0">
    <property type="entry name" value="EXOCYST COMPLEX COMPONENT 5"/>
    <property type="match status" value="1"/>
</dbReference>
<dbReference type="InterPro" id="IPR048627">
    <property type="entry name" value="Sec10_HB"/>
</dbReference>
<sequence length="661" mass="71885">MTEGTRGARGPRSSSSAPVILDIEDFKGDFSFDALFGNLVNDLLPSFLEEEADSGDGHGNIDGLANGHLRGGQSDASRFSQVSSAPFFPEVDGLLSLFKDSCKELIDLRKQVDGRLNTLKKEVSTQDAKHRKTLTEIEKGVDGLFESFARLDGRISSVGQTAAKIGDHLQSADAQRETASQTIELIKYLMEFNGSPGDLMELSALFSDDSRVAEAASIAQKLRSFAEEDIGRQGAAGNATPGRGLEVAVANLQDYCNELENRLLSRFDAASQRRDLSTMSECAKILSQFNRGTSAMQHYVATRPMFIDVEVMNSDIRLGASISSSQQQIAVTVVTEFVRWSEEAISRCTLLSSQPATLAANVKAIFTCLLDQVSVYITEGLERARDGLSEAAGLRERFVLGTLSRRVAAAAASAAEAAAAAGESSFKAFMVAVQRCGSSVAIVQQYFANSISRLLLPVDGAHAASCEEMSTALSKAEVAAYKGLQQCIETVISEVERLLSAEQMATDYKSPDDGFSPDHRPTNACIRVVAYLSRVLESAFTALEGLNKQAFLTELGNRLDKLLLTHWQKFTFNPSGGLRLKRDINEYGDFVKRFSVPSVEEKFELLGIMANVFIVAPESLATLFEGSPSIRKDAQRFIQLREDYKSAKLATRLSSLWPSLS</sequence>